<sequence>MPTTTATVMTGWAIHNHRQRPRVLTMSPVATTNAQPMCSDGIAAYWLATVSACGGPYTEGPKRAPVSTRPVPVSMRGGASGRNRWRASPAAVRVTSTHLIQR</sequence>
<dbReference type="Proteomes" id="UP001501509">
    <property type="component" value="Unassembled WGS sequence"/>
</dbReference>
<proteinExistence type="predicted"/>
<accession>A0ABN3PNE9</accession>
<feature type="region of interest" description="Disordered" evidence="1">
    <location>
        <begin position="60"/>
        <end position="102"/>
    </location>
</feature>
<evidence type="ECO:0000313" key="3">
    <source>
        <dbReference type="Proteomes" id="UP001501509"/>
    </source>
</evidence>
<name>A0ABN3PNE9_9ACTN</name>
<evidence type="ECO:0000256" key="1">
    <source>
        <dbReference type="SAM" id="MobiDB-lite"/>
    </source>
</evidence>
<protein>
    <submittedName>
        <fullName evidence="2">Uncharacterized protein</fullName>
    </submittedName>
</protein>
<comment type="caution">
    <text evidence="2">The sequence shown here is derived from an EMBL/GenBank/DDBJ whole genome shotgun (WGS) entry which is preliminary data.</text>
</comment>
<evidence type="ECO:0000313" key="2">
    <source>
        <dbReference type="EMBL" id="GAA2594976.1"/>
    </source>
</evidence>
<organism evidence="2 3">
    <name type="scientific">Actinomadura fulvescens</name>
    <dbReference type="NCBI Taxonomy" id="46160"/>
    <lineage>
        <taxon>Bacteria</taxon>
        <taxon>Bacillati</taxon>
        <taxon>Actinomycetota</taxon>
        <taxon>Actinomycetes</taxon>
        <taxon>Streptosporangiales</taxon>
        <taxon>Thermomonosporaceae</taxon>
        <taxon>Actinomadura</taxon>
    </lineage>
</organism>
<dbReference type="EMBL" id="BAAATD010000003">
    <property type="protein sequence ID" value="GAA2594976.1"/>
    <property type="molecule type" value="Genomic_DNA"/>
</dbReference>
<keyword evidence="3" id="KW-1185">Reference proteome</keyword>
<gene>
    <name evidence="2" type="ORF">GCM10010411_30260</name>
</gene>
<reference evidence="2 3" key="1">
    <citation type="journal article" date="2019" name="Int. J. Syst. Evol. Microbiol.">
        <title>The Global Catalogue of Microorganisms (GCM) 10K type strain sequencing project: providing services to taxonomists for standard genome sequencing and annotation.</title>
        <authorList>
            <consortium name="The Broad Institute Genomics Platform"/>
            <consortium name="The Broad Institute Genome Sequencing Center for Infectious Disease"/>
            <person name="Wu L."/>
            <person name="Ma J."/>
        </authorList>
    </citation>
    <scope>NUCLEOTIDE SEQUENCE [LARGE SCALE GENOMIC DNA]</scope>
    <source>
        <strain evidence="2 3">JCM 6833</strain>
    </source>
</reference>